<dbReference type="HOGENOM" id="CLU_027217_1_0_1"/>
<dbReference type="InParanoid" id="B0D614"/>
<dbReference type="KEGG" id="lbc:LACBIDRAFT_318117"/>
<keyword evidence="4" id="KW-1185">Reference proteome</keyword>
<reference evidence="3 4" key="1">
    <citation type="journal article" date="2008" name="Nature">
        <title>The genome of Laccaria bicolor provides insights into mycorrhizal symbiosis.</title>
        <authorList>
            <person name="Martin F."/>
            <person name="Aerts A."/>
            <person name="Ahren D."/>
            <person name="Brun A."/>
            <person name="Danchin E.G.J."/>
            <person name="Duchaussoy F."/>
            <person name="Gibon J."/>
            <person name="Kohler A."/>
            <person name="Lindquist E."/>
            <person name="Pereda V."/>
            <person name="Salamov A."/>
            <person name="Shapiro H.J."/>
            <person name="Wuyts J."/>
            <person name="Blaudez D."/>
            <person name="Buee M."/>
            <person name="Brokstein P."/>
            <person name="Canbaeck B."/>
            <person name="Cohen D."/>
            <person name="Courty P.E."/>
            <person name="Coutinho P.M."/>
            <person name="Delaruelle C."/>
            <person name="Detter J.C."/>
            <person name="Deveau A."/>
            <person name="DiFazio S."/>
            <person name="Duplessis S."/>
            <person name="Fraissinet-Tachet L."/>
            <person name="Lucic E."/>
            <person name="Frey-Klett P."/>
            <person name="Fourrey C."/>
            <person name="Feussner I."/>
            <person name="Gay G."/>
            <person name="Grimwood J."/>
            <person name="Hoegger P.J."/>
            <person name="Jain P."/>
            <person name="Kilaru S."/>
            <person name="Labbe J."/>
            <person name="Lin Y.C."/>
            <person name="Legue V."/>
            <person name="Le Tacon F."/>
            <person name="Marmeisse R."/>
            <person name="Melayah D."/>
            <person name="Montanini B."/>
            <person name="Muratet M."/>
            <person name="Nehls U."/>
            <person name="Niculita-Hirzel H."/>
            <person name="Oudot-Le Secq M.P."/>
            <person name="Peter M."/>
            <person name="Quesneville H."/>
            <person name="Rajashekar B."/>
            <person name="Reich M."/>
            <person name="Rouhier N."/>
            <person name="Schmutz J."/>
            <person name="Yin T."/>
            <person name="Chalot M."/>
            <person name="Henrissat B."/>
            <person name="Kuees U."/>
            <person name="Lucas S."/>
            <person name="Van de Peer Y."/>
            <person name="Podila G.K."/>
            <person name="Polle A."/>
            <person name="Pukkila P.J."/>
            <person name="Richardson P.M."/>
            <person name="Rouze P."/>
            <person name="Sanders I.R."/>
            <person name="Stajich J.E."/>
            <person name="Tunlid A."/>
            <person name="Tuskan G."/>
            <person name="Grigoriev I.V."/>
        </authorList>
    </citation>
    <scope>NUCLEOTIDE SEQUENCE [LARGE SCALE GENOMIC DNA]</scope>
    <source>
        <strain evidence="4">S238N-H82 / ATCC MYA-4686</strain>
    </source>
</reference>
<keyword evidence="2" id="KW-0812">Transmembrane</keyword>
<feature type="transmembrane region" description="Helical" evidence="2">
    <location>
        <begin position="151"/>
        <end position="175"/>
    </location>
</feature>
<keyword evidence="2" id="KW-0472">Membrane</keyword>
<dbReference type="GeneID" id="6074997"/>
<keyword evidence="2" id="KW-1133">Transmembrane helix</keyword>
<dbReference type="RefSeq" id="XP_001879503.1">
    <property type="nucleotide sequence ID" value="XM_001879468.1"/>
</dbReference>
<organism evidence="4">
    <name type="scientific">Laccaria bicolor (strain S238N-H82 / ATCC MYA-4686)</name>
    <name type="common">Bicoloured deceiver</name>
    <name type="synonym">Laccaria laccata var. bicolor</name>
    <dbReference type="NCBI Taxonomy" id="486041"/>
    <lineage>
        <taxon>Eukaryota</taxon>
        <taxon>Fungi</taxon>
        <taxon>Dikarya</taxon>
        <taxon>Basidiomycota</taxon>
        <taxon>Agaricomycotina</taxon>
        <taxon>Agaricomycetes</taxon>
        <taxon>Agaricomycetidae</taxon>
        <taxon>Agaricales</taxon>
        <taxon>Agaricineae</taxon>
        <taxon>Hydnangiaceae</taxon>
        <taxon>Laccaria</taxon>
    </lineage>
</organism>
<dbReference type="AlphaFoldDB" id="B0D614"/>
<feature type="transmembrane region" description="Helical" evidence="2">
    <location>
        <begin position="46"/>
        <end position="70"/>
    </location>
</feature>
<feature type="transmembrane region" description="Helical" evidence="2">
    <location>
        <begin position="117"/>
        <end position="139"/>
    </location>
</feature>
<feature type="transmembrane region" description="Helical" evidence="2">
    <location>
        <begin position="591"/>
        <end position="613"/>
    </location>
</feature>
<evidence type="ECO:0000313" key="4">
    <source>
        <dbReference type="Proteomes" id="UP000001194"/>
    </source>
</evidence>
<evidence type="ECO:0000313" key="3">
    <source>
        <dbReference type="EMBL" id="EDR10118.1"/>
    </source>
</evidence>
<evidence type="ECO:0000256" key="1">
    <source>
        <dbReference type="SAM" id="MobiDB-lite"/>
    </source>
</evidence>
<accession>B0D614</accession>
<evidence type="ECO:0000256" key="2">
    <source>
        <dbReference type="SAM" id="Phobius"/>
    </source>
</evidence>
<proteinExistence type="predicted"/>
<protein>
    <submittedName>
        <fullName evidence="3">Predicted protein</fullName>
    </submittedName>
</protein>
<dbReference type="OrthoDB" id="3351168at2759"/>
<gene>
    <name evidence="3" type="ORF">LACBIDRAFT_318117</name>
</gene>
<feature type="transmembrane region" description="Helical" evidence="2">
    <location>
        <begin position="91"/>
        <end position="111"/>
    </location>
</feature>
<sequence>MASAAGGLTLDDLPLSKILPTPKTIKDLQNKVNWNFNNQLFNPYHVIPIAVLVGQTLLLTFSWAFFAMTLSQPVTLSYSTATYVQKNYQTVTLIVTLIATFLSVCSMILYAGAIRYALARTLAGSSTTLYVIFASIHISKATPIKNLIRPHWTLLSLVCALAVNFQTAGFTTLLLPKPISLPTTMLGTELDMSSPPFQALMVTNAAKLVPGKCILASRRPFLTSLRSLDYFAHVLSLSEASGTNVASTRFALPSFLNFNHFSYANGTMGVLPHSLEDVNSNLLSSTGNIVPSTVSTRNKQGQVVQPKQAPAGLPVQYTVIQQGFTADVSCSTQVLNATTSPSVVLSSITNKIFDTNLTLAQLAVVCPGDTVVGTSTPVITSVNVDAVYGAVCGPYNNTQGRQQWSKFNSRICVCAMVLIVAFKLDLVLTGSGMYKPFGTVICSVFPKITTIAVDYSVNSKLFNSTSPNFLNSSHPVISSMDAPWLGDFATGIFLQGLYVGQGILGNSMGDSILAFWQALPDPVQFANEVMADYIRGVLELSGTLLRTAYAEDGNGLFPNGSSTPPANMLVTTNGTHSVTTIGWHQNPATSAGILVAPTFVSLMSMILILVILFKRRHHPEPRTNHYFDPGDVLHIMSAATAGGLAHKLPSLDEKSVRNSDKMRIALAPVDGENSRPGFVLLHDENDNGGNSPTDPDGYTSVPQT</sequence>
<feature type="region of interest" description="Disordered" evidence="1">
    <location>
        <begin position="671"/>
        <end position="704"/>
    </location>
</feature>
<dbReference type="STRING" id="486041.B0D614"/>
<dbReference type="Proteomes" id="UP000001194">
    <property type="component" value="Unassembled WGS sequence"/>
</dbReference>
<dbReference type="EMBL" id="DS547098">
    <property type="protein sequence ID" value="EDR10118.1"/>
    <property type="molecule type" value="Genomic_DNA"/>
</dbReference>
<name>B0D614_LACBS</name>